<accession>A0A1Y1ISC3</accession>
<feature type="compositionally biased region" description="Basic and acidic residues" evidence="2">
    <location>
        <begin position="27"/>
        <end position="48"/>
    </location>
</feature>
<organism evidence="4 5">
    <name type="scientific">Klebsormidium nitens</name>
    <name type="common">Green alga</name>
    <name type="synonym">Ulothrix nitens</name>
    <dbReference type="NCBI Taxonomy" id="105231"/>
    <lineage>
        <taxon>Eukaryota</taxon>
        <taxon>Viridiplantae</taxon>
        <taxon>Streptophyta</taxon>
        <taxon>Klebsormidiophyceae</taxon>
        <taxon>Klebsormidiales</taxon>
        <taxon>Klebsormidiaceae</taxon>
        <taxon>Klebsormidium</taxon>
    </lineage>
</organism>
<evidence type="ECO:0000256" key="2">
    <source>
        <dbReference type="SAM" id="MobiDB-lite"/>
    </source>
</evidence>
<name>A0A1Y1ISC3_KLENI</name>
<feature type="compositionally biased region" description="Basic and acidic residues" evidence="2">
    <location>
        <begin position="1"/>
        <end position="13"/>
    </location>
</feature>
<dbReference type="InterPro" id="IPR013083">
    <property type="entry name" value="Znf_RING/FYVE/PHD"/>
</dbReference>
<dbReference type="EMBL" id="DF237961">
    <property type="protein sequence ID" value="GAQ92429.1"/>
    <property type="molecule type" value="Genomic_DNA"/>
</dbReference>
<dbReference type="Gene3D" id="3.30.40.10">
    <property type="entry name" value="Zinc/RING finger domain, C3HC4 (zinc finger)"/>
    <property type="match status" value="1"/>
</dbReference>
<proteinExistence type="predicted"/>
<keyword evidence="1" id="KW-0479">Metal-binding</keyword>
<dbReference type="PROSITE" id="PS50089">
    <property type="entry name" value="ZF_RING_2"/>
    <property type="match status" value="1"/>
</dbReference>
<reference evidence="4 5" key="1">
    <citation type="journal article" date="2014" name="Nat. Commun.">
        <title>Klebsormidium flaccidum genome reveals primary factors for plant terrestrial adaptation.</title>
        <authorList>
            <person name="Hori K."/>
            <person name="Maruyama F."/>
            <person name="Fujisawa T."/>
            <person name="Togashi T."/>
            <person name="Yamamoto N."/>
            <person name="Seo M."/>
            <person name="Sato S."/>
            <person name="Yamada T."/>
            <person name="Mori H."/>
            <person name="Tajima N."/>
            <person name="Moriyama T."/>
            <person name="Ikeuchi M."/>
            <person name="Watanabe M."/>
            <person name="Wada H."/>
            <person name="Kobayashi K."/>
            <person name="Saito M."/>
            <person name="Masuda T."/>
            <person name="Sasaki-Sekimoto Y."/>
            <person name="Mashiguchi K."/>
            <person name="Awai K."/>
            <person name="Shimojima M."/>
            <person name="Masuda S."/>
            <person name="Iwai M."/>
            <person name="Nobusawa T."/>
            <person name="Narise T."/>
            <person name="Kondo S."/>
            <person name="Saito H."/>
            <person name="Sato R."/>
            <person name="Murakawa M."/>
            <person name="Ihara Y."/>
            <person name="Oshima-Yamada Y."/>
            <person name="Ohtaka K."/>
            <person name="Satoh M."/>
            <person name="Sonobe K."/>
            <person name="Ishii M."/>
            <person name="Ohtani R."/>
            <person name="Kanamori-Sato M."/>
            <person name="Honoki R."/>
            <person name="Miyazaki D."/>
            <person name="Mochizuki H."/>
            <person name="Umetsu J."/>
            <person name="Higashi K."/>
            <person name="Shibata D."/>
            <person name="Kamiya Y."/>
            <person name="Sato N."/>
            <person name="Nakamura Y."/>
            <person name="Tabata S."/>
            <person name="Ida S."/>
            <person name="Kurokawa K."/>
            <person name="Ohta H."/>
        </authorList>
    </citation>
    <scope>NUCLEOTIDE SEQUENCE [LARGE SCALE GENOMIC DNA]</scope>
    <source>
        <strain evidence="4 5">NIES-2285</strain>
    </source>
</reference>
<dbReference type="Proteomes" id="UP000054558">
    <property type="component" value="Unassembled WGS sequence"/>
</dbReference>
<feature type="domain" description="RING-type" evidence="3">
    <location>
        <begin position="504"/>
        <end position="551"/>
    </location>
</feature>
<dbReference type="GO" id="GO:0008270">
    <property type="term" value="F:zinc ion binding"/>
    <property type="evidence" value="ECO:0007669"/>
    <property type="project" value="UniProtKB-KW"/>
</dbReference>
<keyword evidence="5" id="KW-1185">Reference proteome</keyword>
<protein>
    <recommendedName>
        <fullName evidence="3">RING-type domain-containing protein</fullName>
    </recommendedName>
</protein>
<feature type="region of interest" description="Disordered" evidence="2">
    <location>
        <begin position="1"/>
        <end position="68"/>
    </location>
</feature>
<dbReference type="InterPro" id="IPR001841">
    <property type="entry name" value="Znf_RING"/>
</dbReference>
<sequence length="778" mass="87399">MEAEATVRGEPAPKQKAKTSRGKKGKHGDQRQHDPPRQRRFPRQEGVRLLRARGPARADHAQRQDAPAKALGCVRAEAGIRKREEARRGTAAKMDPLEEIVERLVERYPDLHEMAAQIGRALLLFMRGSFLRDSAHRRAAMTCLPLDPLLRDGTRLKKYQLEDVFAMRTMERNTHTPLRLSSGATMYHNIGILGEPPGSGSMVTVVAHLMSSLDRSPSPANTYYMWLEDETENTKRRVLMSSEHAFGMLLPPVDKDSAPPFCGASVIACSGFGADAWAQKLEEIAPCLKPLLVTRHSDLARLSKRHPDAMSEKEGWVIIVAENMIGAFHDMYGGFRFSRLIIDDAGSITRKHLPRLRACFTWLVESTVEQYILPLALAPDQRAEPNSYRNVCSVLQEAGMTEISRVVVRHSLAEVVRECRIEFPLHVHYECSDGGAVQQLRRYGRTWDGCAGIRPLELSNACERERVTMLLRTGAQVCADVRAAARGAKRDARERIAGWNKDKCCVCWSGLAGEERGWGETCITSCCSQLLCFECMDKISGSPTPRCPICRADVMESGMRLLTESPDPFPPNIRFDRSTLWNRRVKSTLTAVLIAMPPGSRVVLWSFAHVHHLDFNNLGFFVERHGFSSCRPLNGSKYQIRNALKRFNEDRDAIDAAERKAVFMTAAWEARGCHLHAATDIIFLGEVSTSVYQHVMARVLNVSKPSIQRRCGSLRVHMLHCKGRSYPELFLAGEGLGMGADPESYAATIRRCREKEGAAFAVRRRHYLWPVDIDDDYE</sequence>
<evidence type="ECO:0000256" key="1">
    <source>
        <dbReference type="PROSITE-ProRule" id="PRU00175"/>
    </source>
</evidence>
<gene>
    <name evidence="4" type="ORF">KFL_010120050</name>
</gene>
<keyword evidence="1" id="KW-0863">Zinc-finger</keyword>
<evidence type="ECO:0000313" key="4">
    <source>
        <dbReference type="EMBL" id="GAQ92429.1"/>
    </source>
</evidence>
<evidence type="ECO:0000313" key="5">
    <source>
        <dbReference type="Proteomes" id="UP000054558"/>
    </source>
</evidence>
<dbReference type="AlphaFoldDB" id="A0A1Y1ISC3"/>
<feature type="compositionally biased region" description="Basic residues" evidence="2">
    <location>
        <begin position="15"/>
        <end position="26"/>
    </location>
</feature>
<dbReference type="SUPFAM" id="SSF57850">
    <property type="entry name" value="RING/U-box"/>
    <property type="match status" value="1"/>
</dbReference>
<evidence type="ECO:0000259" key="3">
    <source>
        <dbReference type="PROSITE" id="PS50089"/>
    </source>
</evidence>
<keyword evidence="1" id="KW-0862">Zinc</keyword>